<dbReference type="Proteomes" id="UP000577956">
    <property type="component" value="Unassembled WGS sequence"/>
</dbReference>
<gene>
    <name evidence="3" type="ORF">BKA21_003280</name>
    <name evidence="2" type="ORF">Col01nite_22230</name>
</gene>
<sequence length="145" mass="14593">MDVRDRNRATLLAAGVVAVAAAWSAFVRAAAGAALHPAVGWATSVDVRLDDAWPDREGLTVDVEWPAGSGASVTPGHAPGPRWQGVAAALPGGGVTVVVRRGGTVVHRVPLVLRPHAAETAAGRAVVGPMRARATVAVPAGLVPA</sequence>
<evidence type="ECO:0000256" key="1">
    <source>
        <dbReference type="SAM" id="SignalP"/>
    </source>
</evidence>
<feature type="signal peptide" evidence="1">
    <location>
        <begin position="1"/>
        <end position="29"/>
    </location>
</feature>
<evidence type="ECO:0000313" key="2">
    <source>
        <dbReference type="EMBL" id="GIG33064.1"/>
    </source>
</evidence>
<comment type="caution">
    <text evidence="3">The sequence shown here is derived from an EMBL/GenBank/DDBJ whole genome shotgun (WGS) entry which is preliminary data.</text>
</comment>
<dbReference type="EMBL" id="BONN01000005">
    <property type="protein sequence ID" value="GIG33064.1"/>
    <property type="molecule type" value="Genomic_DNA"/>
</dbReference>
<dbReference type="EMBL" id="JACCBK010000001">
    <property type="protein sequence ID" value="NYD87731.1"/>
    <property type="molecule type" value="Genomic_DNA"/>
</dbReference>
<keyword evidence="5" id="KW-1185">Reference proteome</keyword>
<name>A0A7Y9FI22_9CELL</name>
<dbReference type="AlphaFoldDB" id="A0A7Y9FI22"/>
<evidence type="ECO:0000313" key="3">
    <source>
        <dbReference type="EMBL" id="NYD87731.1"/>
    </source>
</evidence>
<dbReference type="RefSeq" id="WP_140460063.1">
    <property type="nucleotide sequence ID" value="NZ_BAABFI010000010.1"/>
</dbReference>
<organism evidence="3 4">
    <name type="scientific">Cellulomonas oligotrophica</name>
    <dbReference type="NCBI Taxonomy" id="931536"/>
    <lineage>
        <taxon>Bacteria</taxon>
        <taxon>Bacillati</taxon>
        <taxon>Actinomycetota</taxon>
        <taxon>Actinomycetes</taxon>
        <taxon>Micrococcales</taxon>
        <taxon>Cellulomonadaceae</taxon>
        <taxon>Cellulomonas</taxon>
    </lineage>
</organism>
<dbReference type="Proteomes" id="UP000618382">
    <property type="component" value="Unassembled WGS sequence"/>
</dbReference>
<protein>
    <submittedName>
        <fullName evidence="3">Uncharacterized protein</fullName>
    </submittedName>
</protein>
<evidence type="ECO:0000313" key="5">
    <source>
        <dbReference type="Proteomes" id="UP000618382"/>
    </source>
</evidence>
<keyword evidence="1" id="KW-0732">Signal</keyword>
<reference evidence="3 4" key="1">
    <citation type="submission" date="2020-07" db="EMBL/GenBank/DDBJ databases">
        <title>Sequencing the genomes of 1000 actinobacteria strains.</title>
        <authorList>
            <person name="Klenk H.-P."/>
        </authorList>
    </citation>
    <scope>NUCLEOTIDE SEQUENCE [LARGE SCALE GENOMIC DNA]</scope>
    <source>
        <strain evidence="3 4">DSM 24482</strain>
    </source>
</reference>
<proteinExistence type="predicted"/>
<reference evidence="2 5" key="2">
    <citation type="submission" date="2021-01" db="EMBL/GenBank/DDBJ databases">
        <title>Whole genome shotgun sequence of Cellulomonas oligotrophica NBRC 109435.</title>
        <authorList>
            <person name="Komaki H."/>
            <person name="Tamura T."/>
        </authorList>
    </citation>
    <scope>NUCLEOTIDE SEQUENCE [LARGE SCALE GENOMIC DNA]</scope>
    <source>
        <strain evidence="2 5">NBRC 109435</strain>
    </source>
</reference>
<feature type="chain" id="PRO_5031236125" evidence="1">
    <location>
        <begin position="30"/>
        <end position="145"/>
    </location>
</feature>
<evidence type="ECO:0000313" key="4">
    <source>
        <dbReference type="Proteomes" id="UP000577956"/>
    </source>
</evidence>
<accession>A0A7Y9FI22</accession>